<dbReference type="Gene3D" id="3.40.1490.10">
    <property type="entry name" value="Bit1"/>
    <property type="match status" value="1"/>
</dbReference>
<keyword evidence="2" id="KW-1185">Reference proteome</keyword>
<dbReference type="Proteomes" id="UP000199103">
    <property type="component" value="Chromosome I"/>
</dbReference>
<name>A0A1H1Z405_9ACTN</name>
<evidence type="ECO:0000313" key="2">
    <source>
        <dbReference type="Proteomes" id="UP000199103"/>
    </source>
</evidence>
<gene>
    <name evidence="1" type="ORF">SAMN04489812_4970</name>
</gene>
<dbReference type="RefSeq" id="WP_197679851.1">
    <property type="nucleotide sequence ID" value="NZ_LT629772.1"/>
</dbReference>
<reference evidence="1 2" key="1">
    <citation type="submission" date="2016-10" db="EMBL/GenBank/DDBJ databases">
        <authorList>
            <person name="de Groot N.N."/>
        </authorList>
    </citation>
    <scope>NUCLEOTIDE SEQUENCE [LARGE SCALE GENOMIC DNA]</scope>
    <source>
        <strain evidence="1 2">DSM 21800</strain>
    </source>
</reference>
<dbReference type="Pfam" id="PF09391">
    <property type="entry name" value="DUF2000"/>
    <property type="match status" value="1"/>
</dbReference>
<evidence type="ECO:0000313" key="1">
    <source>
        <dbReference type="EMBL" id="SDT28474.1"/>
    </source>
</evidence>
<accession>A0A1H1Z405</accession>
<evidence type="ECO:0008006" key="3">
    <source>
        <dbReference type="Google" id="ProtNLM"/>
    </source>
</evidence>
<dbReference type="AlphaFoldDB" id="A0A1H1Z405"/>
<dbReference type="STRING" id="630515.SAMN04489812_4970"/>
<dbReference type="InterPro" id="IPR018988">
    <property type="entry name" value="DUF2000"/>
</dbReference>
<dbReference type="PIRSF" id="PIRSF033736">
    <property type="entry name" value="UCP033763"/>
    <property type="match status" value="1"/>
</dbReference>
<dbReference type="InterPro" id="IPR017021">
    <property type="entry name" value="UCP033763"/>
</dbReference>
<organism evidence="1 2">
    <name type="scientific">Microlunatus soli</name>
    <dbReference type="NCBI Taxonomy" id="630515"/>
    <lineage>
        <taxon>Bacteria</taxon>
        <taxon>Bacillati</taxon>
        <taxon>Actinomycetota</taxon>
        <taxon>Actinomycetes</taxon>
        <taxon>Propionibacteriales</taxon>
        <taxon>Propionibacteriaceae</taxon>
        <taxon>Microlunatus</taxon>
    </lineage>
</organism>
<sequence>MEKIVVVLRDDLSRAHAANASVVLGLALGGRLEDSVAPDSPDASGAMHAGLNPIPVPTLTASTAELADLHRRAGSNEALTVVAFDEVARRSRSYPAYVEALAGSQPQEIDYVGLIVAGPRGAVTKLTKRLSLLS</sequence>
<dbReference type="InterPro" id="IPR023476">
    <property type="entry name" value="Pep_tRNA_hydro_II_dom_sf"/>
</dbReference>
<proteinExistence type="predicted"/>
<dbReference type="SUPFAM" id="SSF102462">
    <property type="entry name" value="Peptidyl-tRNA hydrolase II"/>
    <property type="match status" value="1"/>
</dbReference>
<dbReference type="EMBL" id="LT629772">
    <property type="protein sequence ID" value="SDT28474.1"/>
    <property type="molecule type" value="Genomic_DNA"/>
</dbReference>
<protein>
    <recommendedName>
        <fullName evidence="3">DUF2000 domain-containing protein</fullName>
    </recommendedName>
</protein>